<dbReference type="InterPro" id="IPR006076">
    <property type="entry name" value="FAD-dep_OxRdtase"/>
</dbReference>
<keyword evidence="3" id="KW-0614">Plasmid</keyword>
<evidence type="ECO:0000313" key="3">
    <source>
        <dbReference type="EMBL" id="OBZ97422.1"/>
    </source>
</evidence>
<reference evidence="3 4" key="1">
    <citation type="journal article" date="2016" name="Syst. Appl. Microbiol.">
        <title>Pararhizobium polonicum sp. nov. isolated from tumors on stone fruit rootstocks.</title>
        <authorList>
            <person name="Pulawska J."/>
            <person name="Kuzmanovic N."/>
            <person name="Willems A."/>
            <person name="Pothier J.F."/>
        </authorList>
    </citation>
    <scope>NUCLEOTIDE SEQUENCE [LARGE SCALE GENOMIC DNA]</scope>
    <source>
        <strain evidence="3 4">F5.1</strain>
        <plasmid evidence="3">pF5.1b</plasmid>
    </source>
</reference>
<dbReference type="Pfam" id="PF01266">
    <property type="entry name" value="DAO"/>
    <property type="match status" value="1"/>
</dbReference>
<accession>A0A1C7P828</accession>
<evidence type="ECO:0000256" key="1">
    <source>
        <dbReference type="ARBA" id="ARBA00023002"/>
    </source>
</evidence>
<dbReference type="SUPFAM" id="SSF51905">
    <property type="entry name" value="FAD/NAD(P)-binding domain"/>
    <property type="match status" value="1"/>
</dbReference>
<evidence type="ECO:0000259" key="2">
    <source>
        <dbReference type="Pfam" id="PF01266"/>
    </source>
</evidence>
<geneLocation type="plasmid" evidence="4">
    <name>pf5.1b</name>
</geneLocation>
<protein>
    <submittedName>
        <fullName evidence="3">Nopaline dehydrogenase</fullName>
    </submittedName>
</protein>
<gene>
    <name evidence="3" type="ORF">ADU59_01450</name>
</gene>
<dbReference type="AlphaFoldDB" id="A0A1C7P828"/>
<organism evidence="3 4">
    <name type="scientific">Pararhizobium polonicum</name>
    <dbReference type="NCBI Taxonomy" id="1612624"/>
    <lineage>
        <taxon>Bacteria</taxon>
        <taxon>Pseudomonadati</taxon>
        <taxon>Pseudomonadota</taxon>
        <taxon>Alphaproteobacteria</taxon>
        <taxon>Hyphomicrobiales</taxon>
        <taxon>Rhizobiaceae</taxon>
        <taxon>Rhizobium/Agrobacterium group</taxon>
        <taxon>Pararhizobium</taxon>
    </lineage>
</organism>
<proteinExistence type="predicted"/>
<dbReference type="Gene3D" id="3.30.9.10">
    <property type="entry name" value="D-Amino Acid Oxidase, subunit A, domain 2"/>
    <property type="match status" value="1"/>
</dbReference>
<dbReference type="SUPFAM" id="SSF54373">
    <property type="entry name" value="FAD-linked reductases, C-terminal domain"/>
    <property type="match status" value="1"/>
</dbReference>
<dbReference type="RefSeq" id="WP_068950964.1">
    <property type="nucleotide sequence ID" value="NZ_CM004503.1"/>
</dbReference>
<dbReference type="GO" id="GO:0005737">
    <property type="term" value="C:cytoplasm"/>
    <property type="evidence" value="ECO:0007669"/>
    <property type="project" value="TreeGrafter"/>
</dbReference>
<feature type="domain" description="FAD dependent oxidoreductase" evidence="2">
    <location>
        <begin position="4"/>
        <end position="341"/>
    </location>
</feature>
<dbReference type="InterPro" id="IPR036188">
    <property type="entry name" value="FAD/NAD-bd_sf"/>
</dbReference>
<dbReference type="OrthoDB" id="6949587at2"/>
<dbReference type="Gene3D" id="3.50.50.60">
    <property type="entry name" value="FAD/NAD(P)-binding domain"/>
    <property type="match status" value="1"/>
</dbReference>
<evidence type="ECO:0000313" key="4">
    <source>
        <dbReference type="Proteomes" id="UP000093111"/>
    </source>
</evidence>
<keyword evidence="4" id="KW-1185">Reference proteome</keyword>
<sequence length="369" mass="38622">MDADVIVIGAGVVGTALAFGVAKAGRTVMVVDGADRDLRAARANFGLVWVQGKGTNAPAYSILTRQSSDLWPDFQKDLVNSSSLPVDYSRPGGLVFCLSEAEYETRAAINERTHNQGAQADTVMVSRADLEHMLPAVTLGPDVVGASYCKLDGHVNPLQLLAALHRAIPAMGGNILFRNPVEKILPVSGGFSVLAAQGSLKAPRVIVAAGLNTPALTEPLGLSVPLRSERGQILVTERFAPMLPFPGSGLRQTADGTIMIGATNEDFADTGVTVSSAAKLSQRALRIIPALGSARLVRQWAGVRVLPLDKTPIYAASPNHPGLFAVACHSGVTLAAAHAAMIGPAMASGHLPDEFAPFSNGRFDVQKRA</sequence>
<comment type="caution">
    <text evidence="3">The sequence shown here is derived from an EMBL/GenBank/DDBJ whole genome shotgun (WGS) entry which is preliminary data.</text>
</comment>
<keyword evidence="1" id="KW-0560">Oxidoreductase</keyword>
<dbReference type="PATRIC" id="fig|1612624.7.peg.304"/>
<dbReference type="EMBL" id="LGLV01000002">
    <property type="protein sequence ID" value="OBZ97422.1"/>
    <property type="molecule type" value="Genomic_DNA"/>
</dbReference>
<dbReference type="PANTHER" id="PTHR13847">
    <property type="entry name" value="SARCOSINE DEHYDROGENASE-RELATED"/>
    <property type="match status" value="1"/>
</dbReference>
<name>A0A1C7P828_9HYPH</name>
<dbReference type="Proteomes" id="UP000093111">
    <property type="component" value="Plasmid pF5.1b"/>
</dbReference>
<dbReference type="GO" id="GO:0016491">
    <property type="term" value="F:oxidoreductase activity"/>
    <property type="evidence" value="ECO:0007669"/>
    <property type="project" value="UniProtKB-KW"/>
</dbReference>